<dbReference type="EMBL" id="FQWH01000004">
    <property type="protein sequence ID" value="SHG79047.1"/>
    <property type="molecule type" value="Genomic_DNA"/>
</dbReference>
<reference evidence="1 2" key="1">
    <citation type="submission" date="2016-11" db="EMBL/GenBank/DDBJ databases">
        <authorList>
            <person name="Jaros S."/>
            <person name="Januszkiewicz K."/>
            <person name="Wedrychowicz H."/>
        </authorList>
    </citation>
    <scope>NUCLEOTIDE SEQUENCE [LARGE SCALE GENOMIC DNA]</scope>
    <source>
        <strain evidence="1 2">DSM 6792</strain>
    </source>
</reference>
<evidence type="ECO:0000313" key="2">
    <source>
        <dbReference type="Proteomes" id="UP000184112"/>
    </source>
</evidence>
<sequence>MKKFEKNYLRIFANINKAEYSEDEKKLLTELLISITKINFNCNKLKYDIEGSGYGISKGDGLIYEKSLNNKLNEKGYKNLSGFKVYSYDDSYKSAFSIFLNINVLNRLDMYFSWPYNDLESLEKTIEIIKSVSQKLKIDYAYAYPDDKTLFEEGEGRINYIGRSSMLSIPEQELKWEDKFSEITTGTIKKLYPLNVFNKKQIEGLRHLTTEKKIQLSDENQIWIFNPSTLDTENTKVTTKVID</sequence>
<dbReference type="RefSeq" id="WP_073409305.1">
    <property type="nucleotide sequence ID" value="NZ_FQWH01000004.1"/>
</dbReference>
<dbReference type="AlphaFoldDB" id="A0A1M5MPD4"/>
<organism evidence="1 2">
    <name type="scientific">Flavobacterium johnsoniae</name>
    <name type="common">Cytophaga johnsonae</name>
    <dbReference type="NCBI Taxonomy" id="986"/>
    <lineage>
        <taxon>Bacteria</taxon>
        <taxon>Pseudomonadati</taxon>
        <taxon>Bacteroidota</taxon>
        <taxon>Flavobacteriia</taxon>
        <taxon>Flavobacteriales</taxon>
        <taxon>Flavobacteriaceae</taxon>
        <taxon>Flavobacterium</taxon>
    </lineage>
</organism>
<evidence type="ECO:0000313" key="1">
    <source>
        <dbReference type="EMBL" id="SHG79047.1"/>
    </source>
</evidence>
<proteinExistence type="predicted"/>
<accession>A0A1M5MPD4</accession>
<gene>
    <name evidence="1" type="ORF">SAMN05444388_104246</name>
</gene>
<dbReference type="Proteomes" id="UP000184112">
    <property type="component" value="Unassembled WGS sequence"/>
</dbReference>
<name>A0A1M5MPD4_FLAJO</name>
<protein>
    <submittedName>
        <fullName evidence="1">Uncharacterized protein</fullName>
    </submittedName>
</protein>